<keyword evidence="3" id="KW-1185">Reference proteome</keyword>
<name>A0A5C5WZT0_9BACT</name>
<protein>
    <submittedName>
        <fullName evidence="2">Uncharacterized protein</fullName>
    </submittedName>
</protein>
<comment type="caution">
    <text evidence="2">The sequence shown here is derived from an EMBL/GenBank/DDBJ whole genome shotgun (WGS) entry which is preliminary data.</text>
</comment>
<reference evidence="2 3" key="1">
    <citation type="submission" date="2019-02" db="EMBL/GenBank/DDBJ databases">
        <title>Deep-cultivation of Planctomycetes and their phenomic and genomic characterization uncovers novel biology.</title>
        <authorList>
            <person name="Wiegand S."/>
            <person name="Jogler M."/>
            <person name="Boedeker C."/>
            <person name="Pinto D."/>
            <person name="Vollmers J."/>
            <person name="Rivas-Marin E."/>
            <person name="Kohn T."/>
            <person name="Peeters S.H."/>
            <person name="Heuer A."/>
            <person name="Rast P."/>
            <person name="Oberbeckmann S."/>
            <person name="Bunk B."/>
            <person name="Jeske O."/>
            <person name="Meyerdierks A."/>
            <person name="Storesund J.E."/>
            <person name="Kallscheuer N."/>
            <person name="Luecker S."/>
            <person name="Lage O.M."/>
            <person name="Pohl T."/>
            <person name="Merkel B.J."/>
            <person name="Hornburger P."/>
            <person name="Mueller R.-W."/>
            <person name="Bruemmer F."/>
            <person name="Labrenz M."/>
            <person name="Spormann A.M."/>
            <person name="Op Den Camp H."/>
            <person name="Overmann J."/>
            <person name="Amann R."/>
            <person name="Jetten M.S.M."/>
            <person name="Mascher T."/>
            <person name="Medema M.H."/>
            <person name="Devos D.P."/>
            <person name="Kaster A.-K."/>
            <person name="Ovreas L."/>
            <person name="Rohde M."/>
            <person name="Galperin M.Y."/>
            <person name="Jogler C."/>
        </authorList>
    </citation>
    <scope>NUCLEOTIDE SEQUENCE [LARGE SCALE GENOMIC DNA]</scope>
    <source>
        <strain evidence="2 3">CA85</strain>
    </source>
</reference>
<sequence>MNSAVPTIAQAPTRDHHPHSPHQPRRTESCPQTSSDGRSRLATKSTDGSDRREQQAHSPHQPRRTEPSGYIVDRRLRPSRASSAPSTLSSDERSRLVTKSPHNSARREQQAHPPHQLRRAEPSGYIVTHHSARREHQAHPPHQLRRTESSGYKVTPQLRPSRATSAPSPPAQTNGVVWLQSHPTTPPVASNKRTLPTSSDGRSRLVTKSPHNSARREQQAHPPHQPRVRNPAPNQAQTNGVVWLQSRPTAPPVASIERTFPPSSDERSRLAT</sequence>
<evidence type="ECO:0000256" key="1">
    <source>
        <dbReference type="SAM" id="MobiDB-lite"/>
    </source>
</evidence>
<evidence type="ECO:0000313" key="3">
    <source>
        <dbReference type="Proteomes" id="UP000318053"/>
    </source>
</evidence>
<proteinExistence type="predicted"/>
<feature type="compositionally biased region" description="Polar residues" evidence="1">
    <location>
        <begin position="181"/>
        <end position="200"/>
    </location>
</feature>
<dbReference type="AlphaFoldDB" id="A0A5C5WZT0"/>
<feature type="compositionally biased region" description="Low complexity" evidence="1">
    <location>
        <begin position="79"/>
        <end position="89"/>
    </location>
</feature>
<feature type="region of interest" description="Disordered" evidence="1">
    <location>
        <begin position="1"/>
        <end position="272"/>
    </location>
</feature>
<dbReference type="EMBL" id="SJPK01000015">
    <property type="protein sequence ID" value="TWT56267.1"/>
    <property type="molecule type" value="Genomic_DNA"/>
</dbReference>
<evidence type="ECO:0000313" key="2">
    <source>
        <dbReference type="EMBL" id="TWT56267.1"/>
    </source>
</evidence>
<organism evidence="2 3">
    <name type="scientific">Allorhodopirellula solitaria</name>
    <dbReference type="NCBI Taxonomy" id="2527987"/>
    <lineage>
        <taxon>Bacteria</taxon>
        <taxon>Pseudomonadati</taxon>
        <taxon>Planctomycetota</taxon>
        <taxon>Planctomycetia</taxon>
        <taxon>Pirellulales</taxon>
        <taxon>Pirellulaceae</taxon>
        <taxon>Allorhodopirellula</taxon>
    </lineage>
</organism>
<feature type="compositionally biased region" description="Polar residues" evidence="1">
    <location>
        <begin position="29"/>
        <end position="46"/>
    </location>
</feature>
<accession>A0A5C5WZT0</accession>
<gene>
    <name evidence="2" type="ORF">CA85_44490</name>
</gene>
<dbReference type="Proteomes" id="UP000318053">
    <property type="component" value="Unassembled WGS sequence"/>
</dbReference>